<dbReference type="GO" id="GO:0090729">
    <property type="term" value="F:toxin activity"/>
    <property type="evidence" value="ECO:0007669"/>
    <property type="project" value="UniProtKB-KW"/>
</dbReference>
<feature type="binding site" evidence="6">
    <location>
        <position position="5"/>
    </location>
    <ligand>
        <name>Mg(2+)</name>
        <dbReference type="ChEBI" id="CHEBI:18420"/>
    </ligand>
</feature>
<reference evidence="9" key="1">
    <citation type="submission" date="2019-04" db="EMBL/GenBank/DDBJ databases">
        <title>Draft genome sequence of Pseudonocardiaceae bacterium SL3-2-4.</title>
        <authorList>
            <person name="Ningsih F."/>
            <person name="Yokota A."/>
            <person name="Sakai Y."/>
            <person name="Nanatani K."/>
            <person name="Yabe S."/>
            <person name="Oetari A."/>
            <person name="Sjamsuridzal W."/>
        </authorList>
    </citation>
    <scope>NUCLEOTIDE SEQUENCE [LARGE SCALE GENOMIC DNA]</scope>
    <source>
        <strain evidence="9">SL3-2-4</strain>
    </source>
</reference>
<keyword evidence="1 6" id="KW-1277">Toxin-antitoxin system</keyword>
<evidence type="ECO:0000256" key="6">
    <source>
        <dbReference type="HAMAP-Rule" id="MF_00265"/>
    </source>
</evidence>
<comment type="function">
    <text evidence="6">Toxic component of a toxin-antitoxin (TA) system. An RNase.</text>
</comment>
<comment type="caution">
    <text evidence="8">The sequence shown here is derived from an EMBL/GenBank/DDBJ whole genome shotgun (WGS) entry which is preliminary data.</text>
</comment>
<comment type="cofactor">
    <cofactor evidence="6">
        <name>Mg(2+)</name>
        <dbReference type="ChEBI" id="CHEBI:18420"/>
    </cofactor>
</comment>
<dbReference type="RefSeq" id="WP_137814334.1">
    <property type="nucleotide sequence ID" value="NZ_BJFL01000013.1"/>
</dbReference>
<dbReference type="EMBL" id="BJFL01000013">
    <property type="protein sequence ID" value="GDY31243.1"/>
    <property type="molecule type" value="Genomic_DNA"/>
</dbReference>
<dbReference type="InterPro" id="IPR029060">
    <property type="entry name" value="PIN-like_dom_sf"/>
</dbReference>
<dbReference type="InterPro" id="IPR006226">
    <property type="entry name" value="Mtu_PIN"/>
</dbReference>
<feature type="binding site" evidence="6">
    <location>
        <position position="108"/>
    </location>
    <ligand>
        <name>Mg(2+)</name>
        <dbReference type="ChEBI" id="CHEBI:18420"/>
    </ligand>
</feature>
<dbReference type="GO" id="GO:0004540">
    <property type="term" value="F:RNA nuclease activity"/>
    <property type="evidence" value="ECO:0007669"/>
    <property type="project" value="InterPro"/>
</dbReference>
<feature type="domain" description="PIN" evidence="7">
    <location>
        <begin position="2"/>
        <end position="133"/>
    </location>
</feature>
<protein>
    <recommendedName>
        <fullName evidence="6">Ribonuclease VapC</fullName>
        <shortName evidence="6">RNase VapC</shortName>
        <ecNumber evidence="6">3.1.-.-</ecNumber>
    </recommendedName>
    <alternativeName>
        <fullName evidence="6">Toxin VapC</fullName>
    </alternativeName>
</protein>
<dbReference type="AlphaFoldDB" id="A0A4D4JBL3"/>
<evidence type="ECO:0000313" key="8">
    <source>
        <dbReference type="EMBL" id="GDY31243.1"/>
    </source>
</evidence>
<dbReference type="NCBIfam" id="TIGR00028">
    <property type="entry name" value="Mtu_PIN_fam"/>
    <property type="match status" value="1"/>
</dbReference>
<comment type="similarity">
    <text evidence="6">Belongs to the PINc/VapC protein family.</text>
</comment>
<dbReference type="GO" id="GO:0016788">
    <property type="term" value="F:hydrolase activity, acting on ester bonds"/>
    <property type="evidence" value="ECO:0007669"/>
    <property type="project" value="InterPro"/>
</dbReference>
<evidence type="ECO:0000256" key="4">
    <source>
        <dbReference type="ARBA" id="ARBA00022801"/>
    </source>
</evidence>
<keyword evidence="3 6" id="KW-0479">Metal-binding</keyword>
<dbReference type="Pfam" id="PF01850">
    <property type="entry name" value="PIN"/>
    <property type="match status" value="1"/>
</dbReference>
<dbReference type="SUPFAM" id="SSF88723">
    <property type="entry name" value="PIN domain-like"/>
    <property type="match status" value="1"/>
</dbReference>
<dbReference type="Gene3D" id="3.40.50.1010">
    <property type="entry name" value="5'-nuclease"/>
    <property type="match status" value="1"/>
</dbReference>
<dbReference type="GO" id="GO:0045926">
    <property type="term" value="P:negative regulation of growth"/>
    <property type="evidence" value="ECO:0007669"/>
    <property type="project" value="UniProtKB-ARBA"/>
</dbReference>
<dbReference type="EC" id="3.1.-.-" evidence="6"/>
<proteinExistence type="inferred from homology"/>
<evidence type="ECO:0000256" key="2">
    <source>
        <dbReference type="ARBA" id="ARBA00022722"/>
    </source>
</evidence>
<dbReference type="OrthoDB" id="556169at2"/>
<keyword evidence="9" id="KW-1185">Reference proteome</keyword>
<dbReference type="InterPro" id="IPR002716">
    <property type="entry name" value="PIN_dom"/>
</dbReference>
<evidence type="ECO:0000256" key="5">
    <source>
        <dbReference type="ARBA" id="ARBA00022842"/>
    </source>
</evidence>
<sequence>MIVPDVNLLLYAVISGFPQHSRARSWWEQTVNSTTRIGLAYPALFGFLRISTNARVLESPLAAADAVAYVDDWLAQPNVDLLVPNPRHLDIALGLLRDIGTAGNLTTDVQLAAHAIEHDAEMHSNDSDFARFPNLKWVNPLQ</sequence>
<dbReference type="CDD" id="cd18678">
    <property type="entry name" value="PIN_MtVapC25_VapC33-like"/>
    <property type="match status" value="1"/>
</dbReference>
<keyword evidence="5 6" id="KW-0460">Magnesium</keyword>
<dbReference type="Proteomes" id="UP000298860">
    <property type="component" value="Unassembled WGS sequence"/>
</dbReference>
<keyword evidence="6" id="KW-0800">Toxin</keyword>
<accession>A0A4D4JBL3</accession>
<evidence type="ECO:0000259" key="7">
    <source>
        <dbReference type="Pfam" id="PF01850"/>
    </source>
</evidence>
<name>A0A4D4JBL3_9PSEU</name>
<evidence type="ECO:0000313" key="9">
    <source>
        <dbReference type="Proteomes" id="UP000298860"/>
    </source>
</evidence>
<keyword evidence="4 6" id="KW-0378">Hydrolase</keyword>
<organism evidence="8 9">
    <name type="scientific">Gandjariella thermophila</name>
    <dbReference type="NCBI Taxonomy" id="1931992"/>
    <lineage>
        <taxon>Bacteria</taxon>
        <taxon>Bacillati</taxon>
        <taxon>Actinomycetota</taxon>
        <taxon>Actinomycetes</taxon>
        <taxon>Pseudonocardiales</taxon>
        <taxon>Pseudonocardiaceae</taxon>
        <taxon>Gandjariella</taxon>
    </lineage>
</organism>
<gene>
    <name evidence="8" type="primary">vapC33</name>
    <name evidence="6" type="synonym">vapC</name>
    <name evidence="8" type="ORF">GTS_28760</name>
</gene>
<evidence type="ECO:0000256" key="1">
    <source>
        <dbReference type="ARBA" id="ARBA00022649"/>
    </source>
</evidence>
<keyword evidence="2 6" id="KW-0540">Nuclease</keyword>
<evidence type="ECO:0000256" key="3">
    <source>
        <dbReference type="ARBA" id="ARBA00022723"/>
    </source>
</evidence>
<dbReference type="InterPro" id="IPR022907">
    <property type="entry name" value="VapC_family"/>
</dbReference>
<dbReference type="GO" id="GO:0000287">
    <property type="term" value="F:magnesium ion binding"/>
    <property type="evidence" value="ECO:0007669"/>
    <property type="project" value="UniProtKB-UniRule"/>
</dbReference>
<dbReference type="HAMAP" id="MF_00265">
    <property type="entry name" value="VapC_Nob1"/>
    <property type="match status" value="1"/>
</dbReference>